<accession>A0A6A4FIC1</accession>
<gene>
    <name evidence="1" type="ORF">PR002_g18421</name>
    <name evidence="2" type="ORF">PR003_g5867</name>
</gene>
<evidence type="ECO:0000313" key="1">
    <source>
        <dbReference type="EMBL" id="KAE8999553.1"/>
    </source>
</evidence>
<evidence type="ECO:0000313" key="4">
    <source>
        <dbReference type="Proteomes" id="UP000435112"/>
    </source>
</evidence>
<dbReference type="EMBL" id="QXFT01000251">
    <property type="protein sequence ID" value="KAE9349468.1"/>
    <property type="molecule type" value="Genomic_DNA"/>
</dbReference>
<evidence type="ECO:0000313" key="2">
    <source>
        <dbReference type="EMBL" id="KAE9349468.1"/>
    </source>
</evidence>
<reference evidence="2 3" key="1">
    <citation type="submission" date="2018-08" db="EMBL/GenBank/DDBJ databases">
        <title>Genomic investigation of the strawberry pathogen Phytophthora fragariae indicates pathogenicity is determined by transcriptional variation in three key races.</title>
        <authorList>
            <person name="Adams T.M."/>
            <person name="Armitage A.D."/>
            <person name="Sobczyk M.K."/>
            <person name="Bates H.J."/>
            <person name="Dunwell J.M."/>
            <person name="Nellist C.F."/>
            <person name="Harrison R.J."/>
        </authorList>
    </citation>
    <scope>NUCLEOTIDE SEQUENCE [LARGE SCALE GENOMIC DNA]</scope>
    <source>
        <strain evidence="1 4">SCRP324</strain>
        <strain evidence="2 3">SCRP333</strain>
    </source>
</reference>
<name>A0A6A4FIC1_9STRA</name>
<dbReference type="EMBL" id="QXFU01001574">
    <property type="protein sequence ID" value="KAE8999553.1"/>
    <property type="molecule type" value="Genomic_DNA"/>
</dbReference>
<dbReference type="AlphaFoldDB" id="A0A6A4FIC1"/>
<sequence>MPPPSLLDIATIAAEAVDKADESTPVTMVKKLNSALNKCHGKRKTSSQPVA</sequence>
<evidence type="ECO:0000313" key="3">
    <source>
        <dbReference type="Proteomes" id="UP000434957"/>
    </source>
</evidence>
<dbReference type="Proteomes" id="UP000434957">
    <property type="component" value="Unassembled WGS sequence"/>
</dbReference>
<dbReference type="Proteomes" id="UP000435112">
    <property type="component" value="Unassembled WGS sequence"/>
</dbReference>
<organism evidence="2 3">
    <name type="scientific">Phytophthora rubi</name>
    <dbReference type="NCBI Taxonomy" id="129364"/>
    <lineage>
        <taxon>Eukaryota</taxon>
        <taxon>Sar</taxon>
        <taxon>Stramenopiles</taxon>
        <taxon>Oomycota</taxon>
        <taxon>Peronosporomycetes</taxon>
        <taxon>Peronosporales</taxon>
        <taxon>Peronosporaceae</taxon>
        <taxon>Phytophthora</taxon>
    </lineage>
</organism>
<proteinExistence type="predicted"/>
<protein>
    <submittedName>
        <fullName evidence="2">Uncharacterized protein</fullName>
    </submittedName>
</protein>
<comment type="caution">
    <text evidence="2">The sequence shown here is derived from an EMBL/GenBank/DDBJ whole genome shotgun (WGS) entry which is preliminary data.</text>
</comment>
<keyword evidence="3" id="KW-1185">Reference proteome</keyword>